<feature type="compositionally biased region" description="Polar residues" evidence="5">
    <location>
        <begin position="171"/>
        <end position="189"/>
    </location>
</feature>
<evidence type="ECO:0000256" key="4">
    <source>
        <dbReference type="ARBA" id="ARBA00023136"/>
    </source>
</evidence>
<accession>A0A9P4R404</accession>
<reference evidence="7" key="1">
    <citation type="journal article" date="2020" name="Stud. Mycol.">
        <title>101 Dothideomycetes genomes: a test case for predicting lifestyles and emergence of pathogens.</title>
        <authorList>
            <person name="Haridas S."/>
            <person name="Albert R."/>
            <person name="Binder M."/>
            <person name="Bloem J."/>
            <person name="Labutti K."/>
            <person name="Salamov A."/>
            <person name="Andreopoulos B."/>
            <person name="Baker S."/>
            <person name="Barry K."/>
            <person name="Bills G."/>
            <person name="Bluhm B."/>
            <person name="Cannon C."/>
            <person name="Castanera R."/>
            <person name="Culley D."/>
            <person name="Daum C."/>
            <person name="Ezra D."/>
            <person name="Gonzalez J."/>
            <person name="Henrissat B."/>
            <person name="Kuo A."/>
            <person name="Liang C."/>
            <person name="Lipzen A."/>
            <person name="Lutzoni F."/>
            <person name="Magnuson J."/>
            <person name="Mondo S."/>
            <person name="Nolan M."/>
            <person name="Ohm R."/>
            <person name="Pangilinan J."/>
            <person name="Park H.-J."/>
            <person name="Ramirez L."/>
            <person name="Alfaro M."/>
            <person name="Sun H."/>
            <person name="Tritt A."/>
            <person name="Yoshinaga Y."/>
            <person name="Zwiers L.-H."/>
            <person name="Turgeon B."/>
            <person name="Goodwin S."/>
            <person name="Spatafora J."/>
            <person name="Crous P."/>
            <person name="Grigoriev I."/>
        </authorList>
    </citation>
    <scope>NUCLEOTIDE SEQUENCE</scope>
    <source>
        <strain evidence="7">CBS 125425</strain>
    </source>
</reference>
<evidence type="ECO:0000313" key="7">
    <source>
        <dbReference type="EMBL" id="KAF2736418.1"/>
    </source>
</evidence>
<feature type="transmembrane region" description="Helical" evidence="6">
    <location>
        <begin position="204"/>
        <end position="227"/>
    </location>
</feature>
<evidence type="ECO:0000256" key="5">
    <source>
        <dbReference type="SAM" id="MobiDB-lite"/>
    </source>
</evidence>
<comment type="caution">
    <text evidence="7">The sequence shown here is derived from an EMBL/GenBank/DDBJ whole genome shotgun (WGS) entry which is preliminary data.</text>
</comment>
<evidence type="ECO:0000256" key="6">
    <source>
        <dbReference type="SAM" id="Phobius"/>
    </source>
</evidence>
<name>A0A9P4R404_9PLEO</name>
<gene>
    <name evidence="7" type="ORF">EJ04DRAFT_159435</name>
</gene>
<dbReference type="AlphaFoldDB" id="A0A9P4R404"/>
<dbReference type="PANTHER" id="PTHR15549">
    <property type="entry name" value="PAIRED IMMUNOGLOBULIN-LIKE TYPE 2 RECEPTOR"/>
    <property type="match status" value="1"/>
</dbReference>
<keyword evidence="8" id="KW-1185">Reference proteome</keyword>
<organism evidence="7 8">
    <name type="scientific">Polyplosphaeria fusca</name>
    <dbReference type="NCBI Taxonomy" id="682080"/>
    <lineage>
        <taxon>Eukaryota</taxon>
        <taxon>Fungi</taxon>
        <taxon>Dikarya</taxon>
        <taxon>Ascomycota</taxon>
        <taxon>Pezizomycotina</taxon>
        <taxon>Dothideomycetes</taxon>
        <taxon>Pleosporomycetidae</taxon>
        <taxon>Pleosporales</taxon>
        <taxon>Tetraplosphaeriaceae</taxon>
        <taxon>Polyplosphaeria</taxon>
    </lineage>
</organism>
<protein>
    <submittedName>
        <fullName evidence="7">Uncharacterized protein</fullName>
    </submittedName>
</protein>
<dbReference type="GO" id="GO:0016020">
    <property type="term" value="C:membrane"/>
    <property type="evidence" value="ECO:0007669"/>
    <property type="project" value="UniProtKB-SubCell"/>
</dbReference>
<dbReference type="InterPro" id="IPR051694">
    <property type="entry name" value="Immunoregulatory_rcpt-like"/>
</dbReference>
<keyword evidence="4 6" id="KW-0472">Membrane</keyword>
<proteinExistence type="predicted"/>
<evidence type="ECO:0000256" key="2">
    <source>
        <dbReference type="ARBA" id="ARBA00022692"/>
    </source>
</evidence>
<keyword evidence="3 6" id="KW-1133">Transmembrane helix</keyword>
<keyword evidence="2 6" id="KW-0812">Transmembrane</keyword>
<evidence type="ECO:0000256" key="1">
    <source>
        <dbReference type="ARBA" id="ARBA00004167"/>
    </source>
</evidence>
<evidence type="ECO:0000256" key="3">
    <source>
        <dbReference type="ARBA" id="ARBA00022989"/>
    </source>
</evidence>
<feature type="compositionally biased region" description="Basic and acidic residues" evidence="5">
    <location>
        <begin position="279"/>
        <end position="292"/>
    </location>
</feature>
<dbReference type="OrthoDB" id="3795960at2759"/>
<evidence type="ECO:0000313" key="8">
    <source>
        <dbReference type="Proteomes" id="UP000799444"/>
    </source>
</evidence>
<dbReference type="GO" id="GO:0071944">
    <property type="term" value="C:cell periphery"/>
    <property type="evidence" value="ECO:0007669"/>
    <property type="project" value="UniProtKB-ARBA"/>
</dbReference>
<feature type="compositionally biased region" description="Low complexity" evidence="5">
    <location>
        <begin position="155"/>
        <end position="170"/>
    </location>
</feature>
<comment type="subcellular location">
    <subcellularLocation>
        <location evidence="1">Membrane</location>
        <topology evidence="1">Single-pass membrane protein</topology>
    </subcellularLocation>
</comment>
<dbReference type="EMBL" id="ML996125">
    <property type="protein sequence ID" value="KAF2736418.1"/>
    <property type="molecule type" value="Genomic_DNA"/>
</dbReference>
<dbReference type="Proteomes" id="UP000799444">
    <property type="component" value="Unassembled WGS sequence"/>
</dbReference>
<sequence length="292" mass="31779">MSLGALTTTFTPAPGCTDDIYGIVYTDATSTTHKYHSLGDPQTTQCYPPLYKPDAFYSPGLCPHEWTSACGSVEMIGTLTETRVNCCPNGYVCVSTRVDPWSTHSCSRYITGAQKLRVPQSDGSNTIYMETTLTGIIAFADDIRVRYREGDFDGSASTTASSLSSTDAPSRPTSSGTQQTEAGQANSNQSPSPSPSDSSLTKGAMAGIGVGVAVGVLVALFFVFLCIRRRRRRRVADDEPKQQRIESHMHQWPPAEMESSGFRHELGADKMQPNEMNGEDLKPRELDANDKR</sequence>
<feature type="region of interest" description="Disordered" evidence="5">
    <location>
        <begin position="233"/>
        <end position="292"/>
    </location>
</feature>
<feature type="compositionally biased region" description="Basic and acidic residues" evidence="5">
    <location>
        <begin position="235"/>
        <end position="249"/>
    </location>
</feature>
<feature type="region of interest" description="Disordered" evidence="5">
    <location>
        <begin position="154"/>
        <end position="200"/>
    </location>
</feature>